<dbReference type="Pfam" id="PF18326">
    <property type="entry name" value="RFX5_N"/>
    <property type="match status" value="1"/>
</dbReference>
<protein>
    <submittedName>
        <fullName evidence="7">Regulatory factor X5</fullName>
    </submittedName>
</protein>
<dbReference type="GeneID" id="114645990"/>
<evidence type="ECO:0000256" key="3">
    <source>
        <dbReference type="ARBA" id="ARBA00023242"/>
    </source>
</evidence>
<keyword evidence="2" id="KW-0238">DNA-binding</keyword>
<dbReference type="Gene3D" id="1.10.10.10">
    <property type="entry name" value="Winged helix-like DNA-binding domain superfamily/Winged helix DNA-binding domain"/>
    <property type="match status" value="1"/>
</dbReference>
<keyword evidence="3" id="KW-0539">Nucleus</keyword>
<dbReference type="InterPro" id="IPR039779">
    <property type="entry name" value="RFX-like"/>
</dbReference>
<name>A0A8C4RXD3_ERPCA</name>
<reference evidence="7" key="1">
    <citation type="submission" date="2021-06" db="EMBL/GenBank/DDBJ databases">
        <authorList>
            <consortium name="Wellcome Sanger Institute Data Sharing"/>
        </authorList>
    </citation>
    <scope>NUCLEOTIDE SEQUENCE [LARGE SCALE GENOMIC DNA]</scope>
</reference>
<evidence type="ECO:0000256" key="4">
    <source>
        <dbReference type="ARBA" id="ARBA00061114"/>
    </source>
</evidence>
<evidence type="ECO:0000313" key="7">
    <source>
        <dbReference type="Ensembl" id="ENSECRP00000008233.1"/>
    </source>
</evidence>
<dbReference type="OrthoDB" id="10069709at2759"/>
<gene>
    <name evidence="7" type="primary">RFX5</name>
</gene>
<sequence length="644" mass="70881">MAEGGLHNAKRSGLSSGEEETEPNTLLQKLKSSISKNIQTKVDSILQEVQRFSDNDKLYLYLQLPAGPCAGEKSNDLSSFSTADQLHACNWIRSHLEEHTDTCLPKQDVYDTYKRYCDNLQYRAMSAANFGKIIRDVFPNIKARRLGGRGQSKYCYSGIRRKTVLNMPLLPSLDLRNDPSELTELVQTYNNEVTDAACTLICDWAEKILKRSFDSVVEIARFLVQEHIVNPRSSSAHIIMSATLAAGPAKSHRVIKKTPPNQRNSTTDEEESSPITQNEKERMVTGKQTFPEKSQKSMDNAEEKVEAVLKRFPALLPRVDPRGSLRSSPPVLAPKDASVKITLPIPVTTTPLTISPGVGTQQQGQFSVIKVIVPTGNVSVPFPENPVSAASNEKNTTPSASSVAFARNNNNSKRHAEPTSETTTTKRKRGRPRKSRPKDTEQGKKTVDSTQSVIQRALSVSGVGPQELEPKHQQVTNFIEIMISEDSVMSVMPNTNHHSQGEQPQQMVQGVQGVEDLQETVDLTMPNKDYSNQGNDILAPEDVSTTVAEGLEPRTWETSRANVEVIKRGPGIAFKLTNPQSHIQDMEGAENLENTGGEIILTSISTGDSRRTCGSQSAEQLSSRPLHAIPGLPAIVEDCQTCKH</sequence>
<evidence type="ECO:0000256" key="1">
    <source>
        <dbReference type="ARBA" id="ARBA00004123"/>
    </source>
</evidence>
<evidence type="ECO:0000313" key="8">
    <source>
        <dbReference type="Proteomes" id="UP000694620"/>
    </source>
</evidence>
<dbReference type="InterPro" id="IPR036390">
    <property type="entry name" value="WH_DNA-bd_sf"/>
</dbReference>
<evidence type="ECO:0000256" key="2">
    <source>
        <dbReference type="ARBA" id="ARBA00023125"/>
    </source>
</evidence>
<feature type="region of interest" description="Disordered" evidence="5">
    <location>
        <begin position="407"/>
        <end position="452"/>
    </location>
</feature>
<feature type="region of interest" description="Disordered" evidence="5">
    <location>
        <begin position="249"/>
        <end position="299"/>
    </location>
</feature>
<comment type="similarity">
    <text evidence="4">Belongs to the RFX family.</text>
</comment>
<keyword evidence="8" id="KW-1185">Reference proteome</keyword>
<feature type="region of interest" description="Disordered" evidence="5">
    <location>
        <begin position="1"/>
        <end position="24"/>
    </location>
</feature>
<dbReference type="Proteomes" id="UP000694620">
    <property type="component" value="Chromosome 2"/>
</dbReference>
<evidence type="ECO:0000256" key="5">
    <source>
        <dbReference type="SAM" id="MobiDB-lite"/>
    </source>
</evidence>
<dbReference type="PROSITE" id="PS51526">
    <property type="entry name" value="RFX_DBD"/>
    <property type="match status" value="1"/>
</dbReference>
<dbReference type="Pfam" id="PF02257">
    <property type="entry name" value="RFX_DNA_binding"/>
    <property type="match status" value="1"/>
</dbReference>
<proteinExistence type="inferred from homology"/>
<dbReference type="PANTHER" id="PTHR12619:SF18">
    <property type="entry name" value="DNA-BINDING PROTEIN RFX5"/>
    <property type="match status" value="1"/>
</dbReference>
<dbReference type="GeneTree" id="ENSGT01050000244970"/>
<dbReference type="PANTHER" id="PTHR12619">
    <property type="entry name" value="RFX TRANSCRIPTION FACTOR FAMILY"/>
    <property type="match status" value="1"/>
</dbReference>
<dbReference type="RefSeq" id="XP_028649777.1">
    <property type="nucleotide sequence ID" value="XM_028793944.2"/>
</dbReference>
<dbReference type="GO" id="GO:0005634">
    <property type="term" value="C:nucleus"/>
    <property type="evidence" value="ECO:0007669"/>
    <property type="project" value="UniProtKB-SubCell"/>
</dbReference>
<dbReference type="InterPro" id="IPR003150">
    <property type="entry name" value="DNA-bd_RFX"/>
</dbReference>
<evidence type="ECO:0000259" key="6">
    <source>
        <dbReference type="PROSITE" id="PS51526"/>
    </source>
</evidence>
<dbReference type="SUPFAM" id="SSF46785">
    <property type="entry name" value="Winged helix' DNA-binding domain"/>
    <property type="match status" value="1"/>
</dbReference>
<dbReference type="AlphaFoldDB" id="A0A8C4RXD3"/>
<dbReference type="InterPro" id="IPR036388">
    <property type="entry name" value="WH-like_DNA-bd_sf"/>
</dbReference>
<dbReference type="Ensembl" id="ENSECRT00000008365.1">
    <property type="protein sequence ID" value="ENSECRP00000008233.1"/>
    <property type="gene ID" value="ENSECRG00000005491.1"/>
</dbReference>
<dbReference type="Gene3D" id="6.10.140.1290">
    <property type="match status" value="1"/>
</dbReference>
<dbReference type="FunFam" id="1.10.10.10:FF:000128">
    <property type="entry name" value="DNA-binding protein RFX5 isoform X1"/>
    <property type="match status" value="1"/>
</dbReference>
<comment type="subcellular location">
    <subcellularLocation>
        <location evidence="1">Nucleus</location>
    </subcellularLocation>
</comment>
<accession>A0A8C4RXD3</accession>
<feature type="compositionally biased region" description="Basic and acidic residues" evidence="5">
    <location>
        <begin position="437"/>
        <end position="447"/>
    </location>
</feature>
<organism evidence="7 8">
    <name type="scientific">Erpetoichthys calabaricus</name>
    <name type="common">Rope fish</name>
    <name type="synonym">Calamoichthys calabaricus</name>
    <dbReference type="NCBI Taxonomy" id="27687"/>
    <lineage>
        <taxon>Eukaryota</taxon>
        <taxon>Metazoa</taxon>
        <taxon>Chordata</taxon>
        <taxon>Craniata</taxon>
        <taxon>Vertebrata</taxon>
        <taxon>Euteleostomi</taxon>
        <taxon>Actinopterygii</taxon>
        <taxon>Polypteriformes</taxon>
        <taxon>Polypteridae</taxon>
        <taxon>Erpetoichthys</taxon>
    </lineage>
</organism>
<feature type="domain" description="RFX-type winged-helix" evidence="6">
    <location>
        <begin position="88"/>
        <end position="163"/>
    </location>
</feature>
<reference evidence="7" key="3">
    <citation type="submission" date="2025-09" db="UniProtKB">
        <authorList>
            <consortium name="Ensembl"/>
        </authorList>
    </citation>
    <scope>IDENTIFICATION</scope>
</reference>
<reference evidence="7" key="2">
    <citation type="submission" date="2025-08" db="UniProtKB">
        <authorList>
            <consortium name="Ensembl"/>
        </authorList>
    </citation>
    <scope>IDENTIFICATION</scope>
</reference>
<dbReference type="GO" id="GO:0000981">
    <property type="term" value="F:DNA-binding transcription factor activity, RNA polymerase II-specific"/>
    <property type="evidence" value="ECO:0007669"/>
    <property type="project" value="TreeGrafter"/>
</dbReference>
<feature type="compositionally biased region" description="Basic residues" evidence="5">
    <location>
        <begin position="425"/>
        <end position="436"/>
    </location>
</feature>
<dbReference type="GO" id="GO:0000978">
    <property type="term" value="F:RNA polymerase II cis-regulatory region sequence-specific DNA binding"/>
    <property type="evidence" value="ECO:0007669"/>
    <property type="project" value="TreeGrafter"/>
</dbReference>